<evidence type="ECO:0000256" key="4">
    <source>
        <dbReference type="ARBA" id="ARBA00022516"/>
    </source>
</evidence>
<name>A0A3A8ABK5_9HYPH</name>
<comment type="caution">
    <text evidence="12">The sequence shown here is derived from an EMBL/GenBank/DDBJ whole genome shotgun (WGS) entry which is preliminary data.</text>
</comment>
<dbReference type="PROSITE" id="PS00188">
    <property type="entry name" value="BIOTIN"/>
    <property type="match status" value="1"/>
</dbReference>
<evidence type="ECO:0000256" key="8">
    <source>
        <dbReference type="ARBA" id="ARBA00023267"/>
    </source>
</evidence>
<gene>
    <name evidence="12" type="ORF">DEM25_012260</name>
</gene>
<dbReference type="Proteomes" id="UP000246132">
    <property type="component" value="Unassembled WGS sequence"/>
</dbReference>
<dbReference type="Gene3D" id="2.40.50.100">
    <property type="match status" value="1"/>
</dbReference>
<dbReference type="InterPro" id="IPR001882">
    <property type="entry name" value="Biotin_BS"/>
</dbReference>
<evidence type="ECO:0000259" key="11">
    <source>
        <dbReference type="PROSITE" id="PS50968"/>
    </source>
</evidence>
<evidence type="ECO:0000256" key="5">
    <source>
        <dbReference type="ARBA" id="ARBA00022832"/>
    </source>
</evidence>
<dbReference type="AlphaFoldDB" id="A0A3A8ABK5"/>
<comment type="pathway">
    <text evidence="2 9">Lipid metabolism; fatty acid biosynthesis.</text>
</comment>
<dbReference type="Pfam" id="PF00364">
    <property type="entry name" value="Biotin_lipoyl"/>
    <property type="match status" value="1"/>
</dbReference>
<dbReference type="EMBL" id="QFWV02000007">
    <property type="protein sequence ID" value="RKF06379.1"/>
    <property type="molecule type" value="Genomic_DNA"/>
</dbReference>
<evidence type="ECO:0000256" key="10">
    <source>
        <dbReference type="SAM" id="MobiDB-lite"/>
    </source>
</evidence>
<dbReference type="InterPro" id="IPR050709">
    <property type="entry name" value="Biotin_Carboxyl_Carrier/Decarb"/>
</dbReference>
<dbReference type="InterPro" id="IPR001249">
    <property type="entry name" value="AcCoA_biotinCC"/>
</dbReference>
<evidence type="ECO:0000313" key="12">
    <source>
        <dbReference type="EMBL" id="RKF06379.1"/>
    </source>
</evidence>
<comment type="function">
    <text evidence="1 9">This protein is a component of the acetyl coenzyme A carboxylase complex; first, biotin carboxylase catalyzes the carboxylation of the carrier protein and then the transcarboxylase transfers the carboxyl group to form malonyl-CoA.</text>
</comment>
<dbReference type="FunFam" id="2.40.50.100:FF:000003">
    <property type="entry name" value="Acetyl-CoA carboxylase biotin carboxyl carrier protein"/>
    <property type="match status" value="1"/>
</dbReference>
<dbReference type="InterPro" id="IPR011053">
    <property type="entry name" value="Single_hybrid_motif"/>
</dbReference>
<evidence type="ECO:0000256" key="2">
    <source>
        <dbReference type="ARBA" id="ARBA00005194"/>
    </source>
</evidence>
<evidence type="ECO:0000256" key="6">
    <source>
        <dbReference type="ARBA" id="ARBA00023098"/>
    </source>
</evidence>
<keyword evidence="6 9" id="KW-0443">Lipid metabolism</keyword>
<dbReference type="PRINTS" id="PR01071">
    <property type="entry name" value="ACOABIOTINCC"/>
</dbReference>
<dbReference type="GO" id="GO:0009317">
    <property type="term" value="C:acetyl-CoA carboxylase complex"/>
    <property type="evidence" value="ECO:0007669"/>
    <property type="project" value="InterPro"/>
</dbReference>
<dbReference type="InterPro" id="IPR000089">
    <property type="entry name" value="Biotin_lipoyl"/>
</dbReference>
<feature type="domain" description="Lipoyl-binding" evidence="11">
    <location>
        <begin position="83"/>
        <end position="159"/>
    </location>
</feature>
<dbReference type="PROSITE" id="PS50968">
    <property type="entry name" value="BIOTINYL_LIPOYL"/>
    <property type="match status" value="1"/>
</dbReference>
<dbReference type="PANTHER" id="PTHR45266:SF3">
    <property type="entry name" value="OXALOACETATE DECARBOXYLASE ALPHA CHAIN"/>
    <property type="match status" value="1"/>
</dbReference>
<dbReference type="GO" id="GO:0003989">
    <property type="term" value="F:acetyl-CoA carboxylase activity"/>
    <property type="evidence" value="ECO:0007669"/>
    <property type="project" value="InterPro"/>
</dbReference>
<sequence length="159" mass="16625">MSDKKTAFDKQLVNDLAQILNETDLTEIEVEQGDMRIRVSREPAPQAFAHAAMPAPAAAAPAHPAATPSVTPEPAAAPAASHENAVPAPMVGTAYLAPAPESDPFVKVGANVTEGETLLIIEAMKVMNQIAAPRTGTVTDILIEDGEPVEFGQPLLVIQ</sequence>
<protein>
    <recommendedName>
        <fullName evidence="3 9">Biotin carboxyl carrier protein of acetyl-CoA carboxylase</fullName>
    </recommendedName>
</protein>
<organism evidence="12 13">
    <name type="scientific">Oceaniradius stylonematis</name>
    <dbReference type="NCBI Taxonomy" id="2184161"/>
    <lineage>
        <taxon>Bacteria</taxon>
        <taxon>Pseudomonadati</taxon>
        <taxon>Pseudomonadota</taxon>
        <taxon>Alphaproteobacteria</taxon>
        <taxon>Hyphomicrobiales</taxon>
        <taxon>Ahrensiaceae</taxon>
        <taxon>Oceaniradius</taxon>
    </lineage>
</organism>
<dbReference type="NCBIfam" id="TIGR00531">
    <property type="entry name" value="BCCP"/>
    <property type="match status" value="1"/>
</dbReference>
<keyword evidence="7 9" id="KW-0275">Fatty acid biosynthesis</keyword>
<keyword evidence="8 9" id="KW-0092">Biotin</keyword>
<dbReference type="CDD" id="cd06850">
    <property type="entry name" value="biotinyl_domain"/>
    <property type="match status" value="1"/>
</dbReference>
<feature type="region of interest" description="Disordered" evidence="10">
    <location>
        <begin position="53"/>
        <end position="82"/>
    </location>
</feature>
<dbReference type="SUPFAM" id="SSF51230">
    <property type="entry name" value="Single hybrid motif"/>
    <property type="match status" value="1"/>
</dbReference>
<evidence type="ECO:0000256" key="1">
    <source>
        <dbReference type="ARBA" id="ARBA00003761"/>
    </source>
</evidence>
<reference evidence="12 13" key="1">
    <citation type="journal article" date="2018" name="Int. J. Syst. Bacteriol.">
        <title>Oceaniradius stylonemae gen. nov., sp. nov., isolated from a red alga, Stylonema cornu-cervi.</title>
        <authorList>
            <person name="Jeong S."/>
        </authorList>
    </citation>
    <scope>NUCLEOTIDE SEQUENCE [LARGE SCALE GENOMIC DNA]</scope>
    <source>
        <strain evidence="12 13">StC1</strain>
    </source>
</reference>
<evidence type="ECO:0000313" key="13">
    <source>
        <dbReference type="Proteomes" id="UP000246132"/>
    </source>
</evidence>
<dbReference type="UniPathway" id="UPA00094"/>
<dbReference type="OrthoDB" id="9811735at2"/>
<dbReference type="RefSeq" id="WP_109766023.1">
    <property type="nucleotide sequence ID" value="NZ_QFWV02000007.1"/>
</dbReference>
<keyword evidence="4 9" id="KW-0444">Lipid biosynthesis</keyword>
<evidence type="ECO:0000256" key="9">
    <source>
        <dbReference type="RuleBase" id="RU364072"/>
    </source>
</evidence>
<dbReference type="GO" id="GO:0006633">
    <property type="term" value="P:fatty acid biosynthetic process"/>
    <property type="evidence" value="ECO:0007669"/>
    <property type="project" value="UniProtKB-UniPathway"/>
</dbReference>
<keyword evidence="5 9" id="KW-0276">Fatty acid metabolism</keyword>
<keyword evidence="13" id="KW-1185">Reference proteome</keyword>
<evidence type="ECO:0000256" key="7">
    <source>
        <dbReference type="ARBA" id="ARBA00023160"/>
    </source>
</evidence>
<evidence type="ECO:0000256" key="3">
    <source>
        <dbReference type="ARBA" id="ARBA00017562"/>
    </source>
</evidence>
<accession>A0A3A8ABK5</accession>
<dbReference type="PANTHER" id="PTHR45266">
    <property type="entry name" value="OXALOACETATE DECARBOXYLASE ALPHA CHAIN"/>
    <property type="match status" value="1"/>
</dbReference>
<proteinExistence type="predicted"/>